<dbReference type="SUPFAM" id="SSF52374">
    <property type="entry name" value="Nucleotidylyl transferase"/>
    <property type="match status" value="1"/>
</dbReference>
<proteinExistence type="inferred from homology"/>
<dbReference type="InterPro" id="IPR015864">
    <property type="entry name" value="FAD_synthase"/>
</dbReference>
<dbReference type="GO" id="GO:0008531">
    <property type="term" value="F:riboflavin kinase activity"/>
    <property type="evidence" value="ECO:0007669"/>
    <property type="project" value="UniProtKB-UniRule"/>
</dbReference>
<dbReference type="InterPro" id="IPR002606">
    <property type="entry name" value="Riboflavin_kinase_bac"/>
</dbReference>
<dbReference type="InterPro" id="IPR014729">
    <property type="entry name" value="Rossmann-like_a/b/a_fold"/>
</dbReference>
<dbReference type="PIRSF" id="PIRSF004491">
    <property type="entry name" value="FAD_Synth"/>
    <property type="match status" value="1"/>
</dbReference>
<dbReference type="FunFam" id="3.40.50.620:FF:000021">
    <property type="entry name" value="Riboflavin biosynthesis protein"/>
    <property type="match status" value="1"/>
</dbReference>
<dbReference type="AlphaFoldDB" id="A0A9D2MY86"/>
<dbReference type="GO" id="GO:0009231">
    <property type="term" value="P:riboflavin biosynthetic process"/>
    <property type="evidence" value="ECO:0007669"/>
    <property type="project" value="InterPro"/>
</dbReference>
<dbReference type="InterPro" id="IPR023468">
    <property type="entry name" value="Riboflavin_kinase"/>
</dbReference>
<dbReference type="GO" id="GO:0009398">
    <property type="term" value="P:FMN biosynthetic process"/>
    <property type="evidence" value="ECO:0007669"/>
    <property type="project" value="UniProtKB-UniRule"/>
</dbReference>
<keyword evidence="4 14" id="KW-0288">FMN</keyword>
<dbReference type="CDD" id="cd02064">
    <property type="entry name" value="FAD_synthetase_N"/>
    <property type="match status" value="1"/>
</dbReference>
<evidence type="ECO:0000256" key="13">
    <source>
        <dbReference type="ARBA" id="ARBA00049494"/>
    </source>
</evidence>
<protein>
    <recommendedName>
        <fullName evidence="14">Riboflavin biosynthesis protein</fullName>
    </recommendedName>
    <domain>
        <recommendedName>
            <fullName evidence="14">Riboflavin kinase</fullName>
            <ecNumber evidence="14">2.7.1.26</ecNumber>
        </recommendedName>
        <alternativeName>
            <fullName evidence="14">Flavokinase</fullName>
        </alternativeName>
    </domain>
    <domain>
        <recommendedName>
            <fullName evidence="14">FMN adenylyltransferase</fullName>
            <ecNumber evidence="14">2.7.7.2</ecNumber>
        </recommendedName>
        <alternativeName>
            <fullName evidence="14">FAD pyrophosphorylase</fullName>
        </alternativeName>
        <alternativeName>
            <fullName evidence="14">FAD synthase</fullName>
        </alternativeName>
    </domain>
</protein>
<dbReference type="SUPFAM" id="SSF82114">
    <property type="entry name" value="Riboflavin kinase-like"/>
    <property type="match status" value="1"/>
</dbReference>
<feature type="domain" description="Riboflavin kinase" evidence="15">
    <location>
        <begin position="181"/>
        <end position="307"/>
    </location>
</feature>
<dbReference type="Gene3D" id="3.40.50.620">
    <property type="entry name" value="HUPs"/>
    <property type="match status" value="1"/>
</dbReference>
<evidence type="ECO:0000256" key="2">
    <source>
        <dbReference type="ARBA" id="ARBA00005201"/>
    </source>
</evidence>
<comment type="pathway">
    <text evidence="1 14">Cofactor biosynthesis; FAD biosynthesis; FAD from FMN: step 1/1.</text>
</comment>
<dbReference type="SMART" id="SM00904">
    <property type="entry name" value="Flavokinase"/>
    <property type="match status" value="1"/>
</dbReference>
<dbReference type="NCBIfam" id="TIGR00083">
    <property type="entry name" value="ribF"/>
    <property type="match status" value="1"/>
</dbReference>
<reference evidence="16" key="2">
    <citation type="submission" date="2021-04" db="EMBL/GenBank/DDBJ databases">
        <authorList>
            <person name="Gilroy R."/>
        </authorList>
    </citation>
    <scope>NUCLEOTIDE SEQUENCE</scope>
    <source>
        <strain evidence="16">CHK180-15479</strain>
    </source>
</reference>
<keyword evidence="6 14" id="KW-0548">Nucleotidyltransferase</keyword>
<dbReference type="Pfam" id="PF01687">
    <property type="entry name" value="Flavokinase"/>
    <property type="match status" value="1"/>
</dbReference>
<dbReference type="Pfam" id="PF06574">
    <property type="entry name" value="FAD_syn"/>
    <property type="match status" value="1"/>
</dbReference>
<dbReference type="EC" id="2.7.7.2" evidence="14"/>
<comment type="similarity">
    <text evidence="14">Belongs to the ribF family.</text>
</comment>
<evidence type="ECO:0000256" key="9">
    <source>
        <dbReference type="ARBA" id="ARBA00022827"/>
    </source>
</evidence>
<evidence type="ECO:0000313" key="16">
    <source>
        <dbReference type="EMBL" id="HJC05380.1"/>
    </source>
</evidence>
<keyword evidence="10 14" id="KW-0067">ATP-binding</keyword>
<dbReference type="GO" id="GO:0005524">
    <property type="term" value="F:ATP binding"/>
    <property type="evidence" value="ECO:0007669"/>
    <property type="project" value="UniProtKB-UniRule"/>
</dbReference>
<evidence type="ECO:0000256" key="7">
    <source>
        <dbReference type="ARBA" id="ARBA00022741"/>
    </source>
</evidence>
<dbReference type="EMBL" id="DWWT01000017">
    <property type="protein sequence ID" value="HJC05380.1"/>
    <property type="molecule type" value="Genomic_DNA"/>
</dbReference>
<evidence type="ECO:0000256" key="6">
    <source>
        <dbReference type="ARBA" id="ARBA00022695"/>
    </source>
</evidence>
<dbReference type="InterPro" id="IPR015865">
    <property type="entry name" value="Riboflavin_kinase_bac/euk"/>
</dbReference>
<keyword evidence="11" id="KW-0511">Multifunctional enzyme</keyword>
<dbReference type="PANTHER" id="PTHR22749">
    <property type="entry name" value="RIBOFLAVIN KINASE/FMN ADENYLYLTRANSFERASE"/>
    <property type="match status" value="1"/>
</dbReference>
<dbReference type="InterPro" id="IPR023465">
    <property type="entry name" value="Riboflavin_kinase_dom_sf"/>
</dbReference>
<keyword evidence="3 14" id="KW-0285">Flavoprotein</keyword>
<evidence type="ECO:0000256" key="1">
    <source>
        <dbReference type="ARBA" id="ARBA00004726"/>
    </source>
</evidence>
<keyword evidence="5 14" id="KW-0808">Transferase</keyword>
<dbReference type="GO" id="GO:0003919">
    <property type="term" value="F:FMN adenylyltransferase activity"/>
    <property type="evidence" value="ECO:0007669"/>
    <property type="project" value="UniProtKB-UniRule"/>
</dbReference>
<dbReference type="Gene3D" id="2.40.30.30">
    <property type="entry name" value="Riboflavin kinase-like"/>
    <property type="match status" value="1"/>
</dbReference>
<comment type="catalytic activity">
    <reaction evidence="13 14">
        <text>FMN + ATP + H(+) = FAD + diphosphate</text>
        <dbReference type="Rhea" id="RHEA:17237"/>
        <dbReference type="ChEBI" id="CHEBI:15378"/>
        <dbReference type="ChEBI" id="CHEBI:30616"/>
        <dbReference type="ChEBI" id="CHEBI:33019"/>
        <dbReference type="ChEBI" id="CHEBI:57692"/>
        <dbReference type="ChEBI" id="CHEBI:58210"/>
        <dbReference type="EC" id="2.7.7.2"/>
    </reaction>
</comment>
<evidence type="ECO:0000256" key="10">
    <source>
        <dbReference type="ARBA" id="ARBA00022840"/>
    </source>
</evidence>
<evidence type="ECO:0000256" key="5">
    <source>
        <dbReference type="ARBA" id="ARBA00022679"/>
    </source>
</evidence>
<comment type="pathway">
    <text evidence="2 14">Cofactor biosynthesis; FMN biosynthesis; FMN from riboflavin (ATP route): step 1/1.</text>
</comment>
<dbReference type="Proteomes" id="UP000823910">
    <property type="component" value="Unassembled WGS sequence"/>
</dbReference>
<evidence type="ECO:0000256" key="4">
    <source>
        <dbReference type="ARBA" id="ARBA00022643"/>
    </source>
</evidence>
<keyword evidence="8 14" id="KW-0418">Kinase</keyword>
<evidence type="ECO:0000256" key="12">
    <source>
        <dbReference type="ARBA" id="ARBA00047880"/>
    </source>
</evidence>
<evidence type="ECO:0000256" key="11">
    <source>
        <dbReference type="ARBA" id="ARBA00023268"/>
    </source>
</evidence>
<evidence type="ECO:0000259" key="15">
    <source>
        <dbReference type="SMART" id="SM00904"/>
    </source>
</evidence>
<evidence type="ECO:0000313" key="17">
    <source>
        <dbReference type="Proteomes" id="UP000823910"/>
    </source>
</evidence>
<accession>A0A9D2MY86</accession>
<dbReference type="EC" id="2.7.1.26" evidence="14"/>
<keyword evidence="9 14" id="KW-0274">FAD</keyword>
<dbReference type="NCBIfam" id="NF004162">
    <property type="entry name" value="PRK05627.1-5"/>
    <property type="match status" value="1"/>
</dbReference>
<evidence type="ECO:0000256" key="8">
    <source>
        <dbReference type="ARBA" id="ARBA00022777"/>
    </source>
</evidence>
<dbReference type="GO" id="GO:0006747">
    <property type="term" value="P:FAD biosynthetic process"/>
    <property type="evidence" value="ECO:0007669"/>
    <property type="project" value="UniProtKB-UniRule"/>
</dbReference>
<evidence type="ECO:0000256" key="14">
    <source>
        <dbReference type="PIRNR" id="PIRNR004491"/>
    </source>
</evidence>
<reference evidence="16" key="1">
    <citation type="journal article" date="2021" name="PeerJ">
        <title>Extensive microbial diversity within the chicken gut microbiome revealed by metagenomics and culture.</title>
        <authorList>
            <person name="Gilroy R."/>
            <person name="Ravi A."/>
            <person name="Getino M."/>
            <person name="Pursley I."/>
            <person name="Horton D.L."/>
            <person name="Alikhan N.F."/>
            <person name="Baker D."/>
            <person name="Gharbi K."/>
            <person name="Hall N."/>
            <person name="Watson M."/>
            <person name="Adriaenssens E.M."/>
            <person name="Foster-Nyarko E."/>
            <person name="Jarju S."/>
            <person name="Secka A."/>
            <person name="Antonio M."/>
            <person name="Oren A."/>
            <person name="Chaudhuri R.R."/>
            <person name="La Ragione R."/>
            <person name="Hildebrand F."/>
            <person name="Pallen M.J."/>
        </authorList>
    </citation>
    <scope>NUCLEOTIDE SEQUENCE</scope>
    <source>
        <strain evidence="16">CHK180-15479</strain>
    </source>
</reference>
<evidence type="ECO:0000256" key="3">
    <source>
        <dbReference type="ARBA" id="ARBA00022630"/>
    </source>
</evidence>
<dbReference type="PANTHER" id="PTHR22749:SF6">
    <property type="entry name" value="RIBOFLAVIN KINASE"/>
    <property type="match status" value="1"/>
</dbReference>
<sequence length="335" mass="37809">MNYISDTTDFQIPEPTIVTLGKFDGRHRGHQKLIRTMEQQKERLGCPTAVFTFSIAPLSLVEGEPATVITTNEERRANMEKIGVDYLVEYPFTEEVRRMAPADFVRDVLVRRMHARAIVVGPDCSFGYKGAGNAELLRELAPSLGYELTVIEKEKDHARDISSTYIREELDRGNVEKANELLGEPYAIHGRVVHGNHIGGSLLGFPTANIVPPSIKRLPRFGVYVSRVLVDGCYHRGVTNIGKKPTIQGEYPAGAETYIFDLEEDLYGKWIEVQLLAFDRGEQKFPDLETLKAAIEKDKEFAAAYFERHPEIRLGPVDNFEQDLEKEGRQLSNTL</sequence>
<comment type="catalytic activity">
    <reaction evidence="12 14">
        <text>riboflavin + ATP = FMN + ADP + H(+)</text>
        <dbReference type="Rhea" id="RHEA:14357"/>
        <dbReference type="ChEBI" id="CHEBI:15378"/>
        <dbReference type="ChEBI" id="CHEBI:30616"/>
        <dbReference type="ChEBI" id="CHEBI:57986"/>
        <dbReference type="ChEBI" id="CHEBI:58210"/>
        <dbReference type="ChEBI" id="CHEBI:456216"/>
        <dbReference type="EC" id="2.7.1.26"/>
    </reaction>
</comment>
<name>A0A9D2MY86_9FIRM</name>
<comment type="caution">
    <text evidence="16">The sequence shown here is derived from an EMBL/GenBank/DDBJ whole genome shotgun (WGS) entry which is preliminary data.</text>
</comment>
<organism evidence="16 17">
    <name type="scientific">Candidatus Enterocloster excrementipullorum</name>
    <dbReference type="NCBI Taxonomy" id="2838559"/>
    <lineage>
        <taxon>Bacteria</taxon>
        <taxon>Bacillati</taxon>
        <taxon>Bacillota</taxon>
        <taxon>Clostridia</taxon>
        <taxon>Lachnospirales</taxon>
        <taxon>Lachnospiraceae</taxon>
        <taxon>Enterocloster</taxon>
    </lineage>
</organism>
<keyword evidence="7 14" id="KW-0547">Nucleotide-binding</keyword>
<gene>
    <name evidence="16" type="primary">ribF</name>
    <name evidence="16" type="ORF">H9704_04405</name>
</gene>